<dbReference type="SUPFAM" id="SSF109604">
    <property type="entry name" value="HD-domain/PDEase-like"/>
    <property type="match status" value="1"/>
</dbReference>
<gene>
    <name evidence="2" type="ORF">J2S39_000441</name>
</gene>
<dbReference type="PANTHER" id="PTHR35569">
    <property type="entry name" value="CYANAMIDE HYDRATASE DDI2-RELATED"/>
    <property type="match status" value="1"/>
</dbReference>
<comment type="caution">
    <text evidence="2">The sequence shown here is derived from an EMBL/GenBank/DDBJ whole genome shotgun (WGS) entry which is preliminary data.</text>
</comment>
<accession>A0ABU1ZV62</accession>
<evidence type="ECO:0000313" key="2">
    <source>
        <dbReference type="EMBL" id="MDR7328765.1"/>
    </source>
</evidence>
<dbReference type="InterPro" id="IPR003607">
    <property type="entry name" value="HD/PDEase_dom"/>
</dbReference>
<dbReference type="CDD" id="cd00077">
    <property type="entry name" value="HDc"/>
    <property type="match status" value="1"/>
</dbReference>
<organism evidence="2 3">
    <name type="scientific">Corynebacterium guangdongense</name>
    <dbReference type="NCBI Taxonomy" id="1783348"/>
    <lineage>
        <taxon>Bacteria</taxon>
        <taxon>Bacillati</taxon>
        <taxon>Actinomycetota</taxon>
        <taxon>Actinomycetes</taxon>
        <taxon>Mycobacteriales</taxon>
        <taxon>Corynebacteriaceae</taxon>
        <taxon>Corynebacterium</taxon>
    </lineage>
</organism>
<sequence>MTLNGITIPDSGIAKEATELVRDVATEFVFDHSSRVYFFAALRGDKEGLSYDPEILYVSAMFHDLGLTDKYMSDDQRFEVDAADVAHEFLTSHGLPEAKARTAWLAIALHTTPGIPLHMEPEVALTTRGVEMDVMGLDFDAYSPAERDAVTALHPRVNFKEAVIDSFYQGLKHRPATVFGNIKSDVLADRDPSFERENFVDKIRNSAWPE</sequence>
<dbReference type="Proteomes" id="UP001180840">
    <property type="component" value="Unassembled WGS sequence"/>
</dbReference>
<dbReference type="PANTHER" id="PTHR35569:SF1">
    <property type="entry name" value="CYANAMIDE HYDRATASE DDI2-RELATED"/>
    <property type="match status" value="1"/>
</dbReference>
<dbReference type="Gene3D" id="1.10.3210.10">
    <property type="entry name" value="Hypothetical protein af1432"/>
    <property type="match status" value="1"/>
</dbReference>
<proteinExistence type="predicted"/>
<dbReference type="RefSeq" id="WP_290197761.1">
    <property type="nucleotide sequence ID" value="NZ_CP047654.1"/>
</dbReference>
<evidence type="ECO:0000259" key="1">
    <source>
        <dbReference type="Pfam" id="PF01966"/>
    </source>
</evidence>
<feature type="domain" description="HD" evidence="1">
    <location>
        <begin position="29"/>
        <end position="115"/>
    </location>
</feature>
<evidence type="ECO:0000313" key="3">
    <source>
        <dbReference type="Proteomes" id="UP001180840"/>
    </source>
</evidence>
<dbReference type="EMBL" id="JAVDXZ010000001">
    <property type="protein sequence ID" value="MDR7328765.1"/>
    <property type="molecule type" value="Genomic_DNA"/>
</dbReference>
<dbReference type="InterPro" id="IPR006674">
    <property type="entry name" value="HD_domain"/>
</dbReference>
<name>A0ABU1ZV62_9CORY</name>
<protein>
    <recommendedName>
        <fullName evidence="1">HD domain-containing protein</fullName>
    </recommendedName>
</protein>
<reference evidence="2" key="1">
    <citation type="submission" date="2023-07" db="EMBL/GenBank/DDBJ databases">
        <title>Sequencing the genomes of 1000 actinobacteria strains.</title>
        <authorList>
            <person name="Klenk H.-P."/>
        </authorList>
    </citation>
    <scope>NUCLEOTIDE SEQUENCE</scope>
    <source>
        <strain evidence="2">DSM 107476</strain>
    </source>
</reference>
<keyword evidence="3" id="KW-1185">Reference proteome</keyword>
<dbReference type="Pfam" id="PF01966">
    <property type="entry name" value="HD"/>
    <property type="match status" value="1"/>
</dbReference>